<reference evidence="2" key="1">
    <citation type="submission" date="2013-09" db="EMBL/GenBank/DDBJ databases">
        <authorList>
            <person name="Zeng Z."/>
            <person name="Chen C."/>
        </authorList>
    </citation>
    <scope>NUCLEOTIDE SEQUENCE [LARGE SCALE GENOMIC DNA]</scope>
    <source>
        <strain evidence="2">DK69</strain>
    </source>
</reference>
<feature type="non-terminal residue" evidence="1">
    <location>
        <position position="211"/>
    </location>
</feature>
<evidence type="ECO:0000313" key="1">
    <source>
        <dbReference type="EMBL" id="KGO91407.1"/>
    </source>
</evidence>
<evidence type="ECO:0000313" key="2">
    <source>
        <dbReference type="Proteomes" id="UP000030149"/>
    </source>
</evidence>
<organism evidence="1 2">
    <name type="scientific">Flavobacterium enshiense DK69</name>
    <dbReference type="NCBI Taxonomy" id="1107311"/>
    <lineage>
        <taxon>Bacteria</taxon>
        <taxon>Pseudomonadati</taxon>
        <taxon>Bacteroidota</taxon>
        <taxon>Flavobacteriia</taxon>
        <taxon>Flavobacteriales</taxon>
        <taxon>Flavobacteriaceae</taxon>
        <taxon>Flavobacterium</taxon>
    </lineage>
</organism>
<protein>
    <submittedName>
        <fullName evidence="1">Cell envelope biogenesis protein OmpA</fullName>
    </submittedName>
</protein>
<dbReference type="SUPFAM" id="SSF48452">
    <property type="entry name" value="TPR-like"/>
    <property type="match status" value="1"/>
</dbReference>
<comment type="caution">
    <text evidence="1">The sequence shown here is derived from an EMBL/GenBank/DDBJ whole genome shotgun (WGS) entry which is preliminary data.</text>
</comment>
<dbReference type="Proteomes" id="UP000030149">
    <property type="component" value="Unassembled WGS sequence"/>
</dbReference>
<dbReference type="EMBL" id="JRLZ01000051">
    <property type="protein sequence ID" value="KGO91407.1"/>
    <property type="molecule type" value="Genomic_DNA"/>
</dbReference>
<dbReference type="AlphaFoldDB" id="A0A0A2MFD5"/>
<dbReference type="eggNOG" id="COG0823">
    <property type="taxonomic scope" value="Bacteria"/>
</dbReference>
<sequence>MKKTYITLSFVFAGLTLSAQNKHTQAADKLYNRYEYIDAAEEYLKLVSNNKADNYVYRQLADSYYNVFNTVEAAKWYAKATEEKQDAEVYYRYAQMLKANGQYEASNKQMEKFASMAPSDQRAVAFKKEPNYIPRLTDQQKMFDSKNMDINSEKSDFGAVLANDNTLYFASARNTSKKSYGWNDEPYLDLYKATRNEDGTFSKPTEVEGMN</sequence>
<dbReference type="InterPro" id="IPR011990">
    <property type="entry name" value="TPR-like_helical_dom_sf"/>
</dbReference>
<proteinExistence type="predicted"/>
<gene>
    <name evidence="1" type="ORF">Q767_15955</name>
</gene>
<dbReference type="STRING" id="1107311.Q767_15955"/>
<dbReference type="Gene3D" id="1.25.40.10">
    <property type="entry name" value="Tetratricopeptide repeat domain"/>
    <property type="match status" value="1"/>
</dbReference>
<keyword evidence="2" id="KW-1185">Reference proteome</keyword>
<reference evidence="1 2" key="2">
    <citation type="journal article" date="2015" name="Stand. Genomic Sci.">
        <title>High quality draft genomic sequence of Flavobacterium enshiense DK69(T) and comparison among Flavobacterium genomes.</title>
        <authorList>
            <person name="Zeng Z."/>
            <person name="Chen C."/>
            <person name="Du H."/>
            <person name="Wang G."/>
            <person name="Li M."/>
        </authorList>
    </citation>
    <scope>NUCLEOTIDE SEQUENCE [LARGE SCALE GENOMIC DNA]</scope>
    <source>
        <strain evidence="1 2">DK69</strain>
    </source>
</reference>
<accession>A0A0A2MFD5</accession>
<name>A0A0A2MFD5_9FLAO</name>